<dbReference type="GO" id="GO:0070006">
    <property type="term" value="F:metalloaminopeptidase activity"/>
    <property type="evidence" value="ECO:0007669"/>
    <property type="project" value="InterPro"/>
</dbReference>
<feature type="repeat" description="RCC1" evidence="7">
    <location>
        <begin position="637"/>
        <end position="683"/>
    </location>
</feature>
<dbReference type="InterPro" id="IPR000408">
    <property type="entry name" value="Reg_chr_condens"/>
</dbReference>
<dbReference type="Gene3D" id="2.130.10.30">
    <property type="entry name" value="Regulator of chromosome condensation 1/beta-lactamase-inhibitor protein II"/>
    <property type="match status" value="1"/>
</dbReference>
<dbReference type="PANTHER" id="PTHR43226:SF1">
    <property type="entry name" value="XAA-PRO DIPEPTIDASE"/>
    <property type="match status" value="1"/>
</dbReference>
<comment type="similarity">
    <text evidence="2 8">Belongs to the peptidase M24B family.</text>
</comment>
<dbReference type="GO" id="GO:0030145">
    <property type="term" value="F:manganese ion binding"/>
    <property type="evidence" value="ECO:0007669"/>
    <property type="project" value="InterPro"/>
</dbReference>
<dbReference type="AlphaFoldDB" id="A0A367KRI9"/>
<evidence type="ECO:0000313" key="11">
    <source>
        <dbReference type="Proteomes" id="UP000253551"/>
    </source>
</evidence>
<dbReference type="Proteomes" id="UP000253551">
    <property type="component" value="Unassembled WGS sequence"/>
</dbReference>
<dbReference type="Pfam" id="PF25390">
    <property type="entry name" value="WD40_RLD"/>
    <property type="match status" value="1"/>
</dbReference>
<keyword evidence="4" id="KW-0677">Repeat</keyword>
<protein>
    <recommendedName>
        <fullName evidence="9">Aminopeptidase P N-terminal domain-containing protein</fullName>
    </recommendedName>
</protein>
<dbReference type="InterPro" id="IPR000994">
    <property type="entry name" value="Pept_M24"/>
</dbReference>
<evidence type="ECO:0000256" key="8">
    <source>
        <dbReference type="RuleBase" id="RU000590"/>
    </source>
</evidence>
<keyword evidence="11" id="KW-1185">Reference proteome</keyword>
<dbReference type="InterPro" id="IPR009091">
    <property type="entry name" value="RCC1/BLIP-II"/>
</dbReference>
<dbReference type="SMART" id="SM01011">
    <property type="entry name" value="AMP_N"/>
    <property type="match status" value="1"/>
</dbReference>
<name>A0A367KRI9_RHIST</name>
<dbReference type="PROSITE" id="PS50012">
    <property type="entry name" value="RCC1_3"/>
    <property type="match status" value="5"/>
</dbReference>
<evidence type="ECO:0000256" key="7">
    <source>
        <dbReference type="PROSITE-ProRule" id="PRU00235"/>
    </source>
</evidence>
<organism evidence="10 11">
    <name type="scientific">Rhizopus stolonifer</name>
    <name type="common">Rhizopus nigricans</name>
    <dbReference type="NCBI Taxonomy" id="4846"/>
    <lineage>
        <taxon>Eukaryota</taxon>
        <taxon>Fungi</taxon>
        <taxon>Fungi incertae sedis</taxon>
        <taxon>Mucoromycota</taxon>
        <taxon>Mucoromycotina</taxon>
        <taxon>Mucoromycetes</taxon>
        <taxon>Mucorales</taxon>
        <taxon>Mucorineae</taxon>
        <taxon>Rhizopodaceae</taxon>
        <taxon>Rhizopus</taxon>
    </lineage>
</organism>
<keyword evidence="3 8" id="KW-0479">Metal-binding</keyword>
<sequence length="793" mass="88234">MSVTPTRQNVEKILNLFEAKEGTIYLKGQVLSERDDTDVELAFRQESNFFYVTGVSEPGFHLLIDIPTRKIQLVSPNLNPDDVMWMGLPDDLQTLVSKYDVDEAIYVDQLNPLLLQSPIVYTLPITRTDALDKQVKLCTEQEQKALYTAFSEARTVKSDWEIEIIRKANQISSDAHVKLMKASQVGSNEAQLHALFLYESARHGAFFQAYYPIVGVGKNAATLHYNKNNAPLVNAEELILVDAGCEVDCYASDITRVFPVGGKFSPEARVIYSIVLDMQKACFEHCKAGVAWEKIHRVAMDVACDGLMKAGILVGDKQEIVNNHVVAAFFPHGIGHSLGLDVHDVAGYPEGTERIDEPGIRYMRMRRDLKPGFVVTVEPGVYFCDFLIDPVLNDPITGKYINKEMLNKYKPVGGVRIEDNIVITQDVISGKAYALGSGELYGELGLGDRIEVDQPTLIDALKNESIVDVQSSCMHTLVLTEQGKIWSWGGNDFGALGREGIESMPRLLDHPSIKYIKFIKVACGYSYSMAISTKGQLYTWGTFTTSEGIFGYLPGTRIQLYPRILDALSNQICIDIAVGRFHALCLTQDGSVYSWGNGEFWQLGHRDNDGKPHRLALGSCQSIACGALHSLAIDQEGQLFSWGQNSFGQCGLEPMLVPEPTWVGLSCQKVAAGDHHTIAITQERTLFGFGRCYEGQLGIALYPGYLYPSSRCIDQRTYAIHRPIKNPWKPTDIIVKLVCGSNSTLAITQSGKLFFWGVSFTMNERRMPALLMDHHTIIHASMGDHFSIFIIKE</sequence>
<evidence type="ECO:0000259" key="9">
    <source>
        <dbReference type="SMART" id="SM01011"/>
    </source>
</evidence>
<dbReference type="PANTHER" id="PTHR43226">
    <property type="entry name" value="XAA-PRO AMINOPEPTIDASE 3"/>
    <property type="match status" value="1"/>
</dbReference>
<evidence type="ECO:0000256" key="3">
    <source>
        <dbReference type="ARBA" id="ARBA00022723"/>
    </source>
</evidence>
<dbReference type="InterPro" id="IPR058923">
    <property type="entry name" value="RCC1-like_dom"/>
</dbReference>
<evidence type="ECO:0000256" key="2">
    <source>
        <dbReference type="ARBA" id="ARBA00008766"/>
    </source>
</evidence>
<dbReference type="SUPFAM" id="SSF55920">
    <property type="entry name" value="Creatinase/aminopeptidase"/>
    <property type="match status" value="1"/>
</dbReference>
<dbReference type="InterPro" id="IPR052433">
    <property type="entry name" value="X-Pro_dipept-like"/>
</dbReference>
<dbReference type="SUPFAM" id="SSF50985">
    <property type="entry name" value="RCC1/BLIP-II"/>
    <property type="match status" value="1"/>
</dbReference>
<dbReference type="InterPro" id="IPR036005">
    <property type="entry name" value="Creatinase/aminopeptidase-like"/>
</dbReference>
<dbReference type="Gene3D" id="3.90.230.10">
    <property type="entry name" value="Creatinase/methionine aminopeptidase superfamily"/>
    <property type="match status" value="1"/>
</dbReference>
<comment type="caution">
    <text evidence="10">The sequence shown here is derived from an EMBL/GenBank/DDBJ whole genome shotgun (WGS) entry which is preliminary data.</text>
</comment>
<keyword evidence="5" id="KW-0378">Hydrolase</keyword>
<dbReference type="PROSITE" id="PS00626">
    <property type="entry name" value="RCC1_2"/>
    <property type="match status" value="2"/>
</dbReference>
<evidence type="ECO:0000256" key="4">
    <source>
        <dbReference type="ARBA" id="ARBA00022737"/>
    </source>
</evidence>
<dbReference type="SUPFAM" id="SSF53092">
    <property type="entry name" value="Creatinase/prolidase N-terminal domain"/>
    <property type="match status" value="1"/>
</dbReference>
<dbReference type="GO" id="GO:0006508">
    <property type="term" value="P:proteolysis"/>
    <property type="evidence" value="ECO:0007669"/>
    <property type="project" value="TreeGrafter"/>
</dbReference>
<dbReference type="PROSITE" id="PS00491">
    <property type="entry name" value="PROLINE_PEPTIDASE"/>
    <property type="match status" value="1"/>
</dbReference>
<dbReference type="InterPro" id="IPR029149">
    <property type="entry name" value="Creatin/AminoP/Spt16_N"/>
</dbReference>
<gene>
    <name evidence="10" type="ORF">CU098_011955</name>
</gene>
<dbReference type="Pfam" id="PF00557">
    <property type="entry name" value="Peptidase_M24"/>
    <property type="match status" value="1"/>
</dbReference>
<dbReference type="EMBL" id="PJQM01000571">
    <property type="protein sequence ID" value="RCI04806.1"/>
    <property type="molecule type" value="Genomic_DNA"/>
</dbReference>
<dbReference type="CDD" id="cd01087">
    <property type="entry name" value="Prolidase"/>
    <property type="match status" value="1"/>
</dbReference>
<accession>A0A367KRI9</accession>
<feature type="repeat" description="RCC1" evidence="7">
    <location>
        <begin position="483"/>
        <end position="534"/>
    </location>
</feature>
<evidence type="ECO:0000256" key="6">
    <source>
        <dbReference type="ARBA" id="ARBA00023211"/>
    </source>
</evidence>
<dbReference type="Gene3D" id="3.40.350.10">
    <property type="entry name" value="Creatinase/prolidase N-terminal domain"/>
    <property type="match status" value="1"/>
</dbReference>
<dbReference type="OrthoDB" id="10261878at2759"/>
<feature type="domain" description="Aminopeptidase P N-terminal" evidence="9">
    <location>
        <begin position="1"/>
        <end position="132"/>
    </location>
</feature>
<dbReference type="InterPro" id="IPR007865">
    <property type="entry name" value="Aminopep_P_N"/>
</dbReference>
<feature type="repeat" description="RCC1" evidence="7">
    <location>
        <begin position="535"/>
        <end position="589"/>
    </location>
</feature>
<feature type="repeat" description="RCC1" evidence="7">
    <location>
        <begin position="430"/>
        <end position="482"/>
    </location>
</feature>
<comment type="cofactor">
    <cofactor evidence="1">
        <name>Mn(2+)</name>
        <dbReference type="ChEBI" id="CHEBI:29035"/>
    </cofactor>
</comment>
<evidence type="ECO:0000256" key="1">
    <source>
        <dbReference type="ARBA" id="ARBA00001936"/>
    </source>
</evidence>
<evidence type="ECO:0000313" key="10">
    <source>
        <dbReference type="EMBL" id="RCI04806.1"/>
    </source>
</evidence>
<dbReference type="STRING" id="4846.A0A367KRI9"/>
<reference evidence="10 11" key="1">
    <citation type="journal article" date="2018" name="G3 (Bethesda)">
        <title>Phylogenetic and Phylogenomic Definition of Rhizopus Species.</title>
        <authorList>
            <person name="Gryganskyi A.P."/>
            <person name="Golan J."/>
            <person name="Dolatabadi S."/>
            <person name="Mondo S."/>
            <person name="Robb S."/>
            <person name="Idnurm A."/>
            <person name="Muszewska A."/>
            <person name="Steczkiewicz K."/>
            <person name="Masonjones S."/>
            <person name="Liao H.L."/>
            <person name="Gajdeczka M.T."/>
            <person name="Anike F."/>
            <person name="Vuek A."/>
            <person name="Anishchenko I.M."/>
            <person name="Voigt K."/>
            <person name="de Hoog G.S."/>
            <person name="Smith M.E."/>
            <person name="Heitman J."/>
            <person name="Vilgalys R."/>
            <person name="Stajich J.E."/>
        </authorList>
    </citation>
    <scope>NUCLEOTIDE SEQUENCE [LARGE SCALE GENOMIC DNA]</scope>
    <source>
        <strain evidence="10 11">LSU 92-RS-03</strain>
    </source>
</reference>
<feature type="repeat" description="RCC1" evidence="7">
    <location>
        <begin position="590"/>
        <end position="636"/>
    </location>
</feature>
<keyword evidence="6" id="KW-0464">Manganese</keyword>
<dbReference type="Pfam" id="PF05195">
    <property type="entry name" value="AMP_N"/>
    <property type="match status" value="1"/>
</dbReference>
<dbReference type="InterPro" id="IPR001131">
    <property type="entry name" value="Peptidase_M24B_aminopep-P_CS"/>
</dbReference>
<evidence type="ECO:0000256" key="5">
    <source>
        <dbReference type="ARBA" id="ARBA00022801"/>
    </source>
</evidence>
<proteinExistence type="inferred from homology"/>
<dbReference type="PRINTS" id="PR00633">
    <property type="entry name" value="RCCNDNSATION"/>
</dbReference>